<protein>
    <submittedName>
        <fullName evidence="2">Uncharacterized protein</fullName>
    </submittedName>
</protein>
<keyword evidence="3" id="KW-1185">Reference proteome</keyword>
<feature type="compositionally biased region" description="Basic and acidic residues" evidence="1">
    <location>
        <begin position="95"/>
        <end position="106"/>
    </location>
</feature>
<feature type="compositionally biased region" description="Basic residues" evidence="1">
    <location>
        <begin position="115"/>
        <end position="127"/>
    </location>
</feature>
<dbReference type="GeneID" id="110239936"/>
<reference evidence="2" key="1">
    <citation type="submission" date="2022-11" db="UniProtKB">
        <authorList>
            <consortium name="EnsemblMetazoa"/>
        </authorList>
    </citation>
    <scope>IDENTIFICATION</scope>
</reference>
<accession>A0A913XA82</accession>
<dbReference type="EnsemblMetazoa" id="XM_021045693.2">
    <property type="protein sequence ID" value="XP_020901352.1"/>
    <property type="gene ID" value="LOC110239936"/>
</dbReference>
<name>A0A913XA82_EXADI</name>
<feature type="region of interest" description="Disordered" evidence="1">
    <location>
        <begin position="62"/>
        <end position="138"/>
    </location>
</feature>
<dbReference type="OrthoDB" id="5979113at2759"/>
<proteinExistence type="predicted"/>
<feature type="compositionally biased region" description="Basic and acidic residues" evidence="1">
    <location>
        <begin position="79"/>
        <end position="88"/>
    </location>
</feature>
<evidence type="ECO:0000313" key="3">
    <source>
        <dbReference type="Proteomes" id="UP000887567"/>
    </source>
</evidence>
<evidence type="ECO:0000256" key="1">
    <source>
        <dbReference type="SAM" id="MobiDB-lite"/>
    </source>
</evidence>
<evidence type="ECO:0000313" key="2">
    <source>
        <dbReference type="EnsemblMetazoa" id="XP_020901352.1"/>
    </source>
</evidence>
<dbReference type="Proteomes" id="UP000887567">
    <property type="component" value="Unplaced"/>
</dbReference>
<dbReference type="KEGG" id="epa:110239936"/>
<organism evidence="2 3">
    <name type="scientific">Exaiptasia diaphana</name>
    <name type="common">Tropical sea anemone</name>
    <name type="synonym">Aiptasia pulchella</name>
    <dbReference type="NCBI Taxonomy" id="2652724"/>
    <lineage>
        <taxon>Eukaryota</taxon>
        <taxon>Metazoa</taxon>
        <taxon>Cnidaria</taxon>
        <taxon>Anthozoa</taxon>
        <taxon>Hexacorallia</taxon>
        <taxon>Actiniaria</taxon>
        <taxon>Aiptasiidae</taxon>
        <taxon>Exaiptasia</taxon>
    </lineage>
</organism>
<dbReference type="RefSeq" id="XP_020901352.1">
    <property type="nucleotide sequence ID" value="XM_021045693.2"/>
</dbReference>
<dbReference type="AlphaFoldDB" id="A0A913XA82"/>
<sequence>MSLLDKPVSMNELGKAVVEDIGAVSQRTLYQEKSDLSAVWESMYEKGLQRKVSTQCYFNPDELEIPDHHKTPPTQTDGAELRTDKNEPDSSSAQAKKDLASVHLERALNTSRANWHNHGRHYRRKRTLSKEDSKIFEH</sequence>
<feature type="compositionally biased region" description="Basic and acidic residues" evidence="1">
    <location>
        <begin position="128"/>
        <end position="138"/>
    </location>
</feature>